<keyword evidence="4" id="KW-1185">Reference proteome</keyword>
<evidence type="ECO:0000256" key="1">
    <source>
        <dbReference type="SAM" id="MobiDB-lite"/>
    </source>
</evidence>
<dbReference type="CDD" id="cd02440">
    <property type="entry name" value="AdoMet_MTases"/>
    <property type="match status" value="1"/>
</dbReference>
<dbReference type="Proteomes" id="UP000554235">
    <property type="component" value="Unassembled WGS sequence"/>
</dbReference>
<evidence type="ECO:0000259" key="2">
    <source>
        <dbReference type="Pfam" id="PF08241"/>
    </source>
</evidence>
<sequence>MTRHTISSTCTKLGFLRQEAASPPESFLHFPVLGIDVSPHMIPENPPDNMELQVDDLNGRFTFRSNHFDVVHSQMVAGGIHANRWRSYIRDIFRVLRPGGWCQMVEIYFNAQSDNGTLTRGKPPRFQAGGFPVDINHSDQITLCRDGQDSTCKASSRTKTPEPRYKWQVG</sequence>
<dbReference type="InterPro" id="IPR013216">
    <property type="entry name" value="Methyltransf_11"/>
</dbReference>
<feature type="compositionally biased region" description="Basic and acidic residues" evidence="1">
    <location>
        <begin position="159"/>
        <end position="170"/>
    </location>
</feature>
<evidence type="ECO:0000313" key="3">
    <source>
        <dbReference type="EMBL" id="KAF4471509.1"/>
    </source>
</evidence>
<dbReference type="SUPFAM" id="SSF53335">
    <property type="entry name" value="S-adenosyl-L-methionine-dependent methyltransferases"/>
    <property type="match status" value="1"/>
</dbReference>
<name>A0A8H4LPP8_9HYPO</name>
<dbReference type="OrthoDB" id="506498at2759"/>
<keyword evidence="3" id="KW-0489">Methyltransferase</keyword>
<proteinExistence type="predicted"/>
<dbReference type="AlphaFoldDB" id="A0A8H4LPP8"/>
<feature type="compositionally biased region" description="Polar residues" evidence="1">
    <location>
        <begin position="149"/>
        <end position="158"/>
    </location>
</feature>
<evidence type="ECO:0000313" key="4">
    <source>
        <dbReference type="Proteomes" id="UP000554235"/>
    </source>
</evidence>
<gene>
    <name evidence="3" type="ORF">FALBO_1575</name>
</gene>
<protein>
    <submittedName>
        <fullName evidence="3">Umta methyltransferase</fullName>
    </submittedName>
</protein>
<comment type="caution">
    <text evidence="3">The sequence shown here is derived from an EMBL/GenBank/DDBJ whole genome shotgun (WGS) entry which is preliminary data.</text>
</comment>
<dbReference type="GO" id="GO:0008757">
    <property type="term" value="F:S-adenosylmethionine-dependent methyltransferase activity"/>
    <property type="evidence" value="ECO:0007669"/>
    <property type="project" value="InterPro"/>
</dbReference>
<accession>A0A8H4LPP8</accession>
<dbReference type="Pfam" id="PF08241">
    <property type="entry name" value="Methyltransf_11"/>
    <property type="match status" value="1"/>
</dbReference>
<reference evidence="3 4" key="1">
    <citation type="submission" date="2020-01" db="EMBL/GenBank/DDBJ databases">
        <title>Identification and distribution of gene clusters putatively required for synthesis of sphingolipid metabolism inhibitors in phylogenetically diverse species of the filamentous fungus Fusarium.</title>
        <authorList>
            <person name="Kim H.-S."/>
            <person name="Busman M."/>
            <person name="Brown D.W."/>
            <person name="Divon H."/>
            <person name="Uhlig S."/>
            <person name="Proctor R.H."/>
        </authorList>
    </citation>
    <scope>NUCLEOTIDE SEQUENCE [LARGE SCALE GENOMIC DNA]</scope>
    <source>
        <strain evidence="3 4">NRRL 20459</strain>
    </source>
</reference>
<dbReference type="InterPro" id="IPR029063">
    <property type="entry name" value="SAM-dependent_MTases_sf"/>
</dbReference>
<feature type="domain" description="Methyltransferase type 11" evidence="2">
    <location>
        <begin position="31"/>
        <end position="102"/>
    </location>
</feature>
<dbReference type="EMBL" id="JAADYS010000196">
    <property type="protein sequence ID" value="KAF4471509.1"/>
    <property type="molecule type" value="Genomic_DNA"/>
</dbReference>
<dbReference type="Gene3D" id="3.40.50.150">
    <property type="entry name" value="Vaccinia Virus protein VP39"/>
    <property type="match status" value="1"/>
</dbReference>
<feature type="region of interest" description="Disordered" evidence="1">
    <location>
        <begin position="147"/>
        <end position="170"/>
    </location>
</feature>
<dbReference type="GO" id="GO:0032259">
    <property type="term" value="P:methylation"/>
    <property type="evidence" value="ECO:0007669"/>
    <property type="project" value="UniProtKB-KW"/>
</dbReference>
<organism evidence="3 4">
    <name type="scientific">Fusarium albosuccineum</name>
    <dbReference type="NCBI Taxonomy" id="1237068"/>
    <lineage>
        <taxon>Eukaryota</taxon>
        <taxon>Fungi</taxon>
        <taxon>Dikarya</taxon>
        <taxon>Ascomycota</taxon>
        <taxon>Pezizomycotina</taxon>
        <taxon>Sordariomycetes</taxon>
        <taxon>Hypocreomycetidae</taxon>
        <taxon>Hypocreales</taxon>
        <taxon>Nectriaceae</taxon>
        <taxon>Fusarium</taxon>
        <taxon>Fusarium decemcellulare species complex</taxon>
    </lineage>
</organism>
<keyword evidence="3" id="KW-0808">Transferase</keyword>